<feature type="region of interest" description="Disordered" evidence="1">
    <location>
        <begin position="1"/>
        <end position="66"/>
    </location>
</feature>
<gene>
    <name evidence="2" type="ORF">E2C01_074522</name>
</gene>
<evidence type="ECO:0000313" key="3">
    <source>
        <dbReference type="Proteomes" id="UP000324222"/>
    </source>
</evidence>
<evidence type="ECO:0000313" key="2">
    <source>
        <dbReference type="EMBL" id="MPC79962.1"/>
    </source>
</evidence>
<feature type="compositionally biased region" description="Basic and acidic residues" evidence="1">
    <location>
        <begin position="1"/>
        <end position="14"/>
    </location>
</feature>
<comment type="caution">
    <text evidence="2">The sequence shown here is derived from an EMBL/GenBank/DDBJ whole genome shotgun (WGS) entry which is preliminary data.</text>
</comment>
<proteinExistence type="predicted"/>
<keyword evidence="3" id="KW-1185">Reference proteome</keyword>
<name>A0A5B7I885_PORTR</name>
<evidence type="ECO:0000256" key="1">
    <source>
        <dbReference type="SAM" id="MobiDB-lite"/>
    </source>
</evidence>
<dbReference type="AlphaFoldDB" id="A0A5B7I885"/>
<accession>A0A5B7I885</accession>
<sequence>MRWRQAADRTDKLRPAGGAKHTPTPCETLGWGRRVSGGAPHSVKGLSCCPPQNNTGVSDGVRGGNT</sequence>
<reference evidence="2 3" key="1">
    <citation type="submission" date="2019-05" db="EMBL/GenBank/DDBJ databases">
        <title>Another draft genome of Portunus trituberculatus and its Hox gene families provides insights of decapod evolution.</title>
        <authorList>
            <person name="Jeong J.-H."/>
            <person name="Song I."/>
            <person name="Kim S."/>
            <person name="Choi T."/>
            <person name="Kim D."/>
            <person name="Ryu S."/>
            <person name="Kim W."/>
        </authorList>
    </citation>
    <scope>NUCLEOTIDE SEQUENCE [LARGE SCALE GENOMIC DNA]</scope>
    <source>
        <tissue evidence="2">Muscle</tissue>
    </source>
</reference>
<protein>
    <submittedName>
        <fullName evidence="2">Uncharacterized protein</fullName>
    </submittedName>
</protein>
<dbReference type="Proteomes" id="UP000324222">
    <property type="component" value="Unassembled WGS sequence"/>
</dbReference>
<organism evidence="2 3">
    <name type="scientific">Portunus trituberculatus</name>
    <name type="common">Swimming crab</name>
    <name type="synonym">Neptunus trituberculatus</name>
    <dbReference type="NCBI Taxonomy" id="210409"/>
    <lineage>
        <taxon>Eukaryota</taxon>
        <taxon>Metazoa</taxon>
        <taxon>Ecdysozoa</taxon>
        <taxon>Arthropoda</taxon>
        <taxon>Crustacea</taxon>
        <taxon>Multicrustacea</taxon>
        <taxon>Malacostraca</taxon>
        <taxon>Eumalacostraca</taxon>
        <taxon>Eucarida</taxon>
        <taxon>Decapoda</taxon>
        <taxon>Pleocyemata</taxon>
        <taxon>Brachyura</taxon>
        <taxon>Eubrachyura</taxon>
        <taxon>Portunoidea</taxon>
        <taxon>Portunidae</taxon>
        <taxon>Portuninae</taxon>
        <taxon>Portunus</taxon>
    </lineage>
</organism>
<dbReference type="EMBL" id="VSRR010052575">
    <property type="protein sequence ID" value="MPC79962.1"/>
    <property type="molecule type" value="Genomic_DNA"/>
</dbReference>